<dbReference type="PANTHER" id="PTHR12815">
    <property type="entry name" value="SORTING AND ASSEMBLY MACHINERY SAMM50 PROTEIN FAMILY MEMBER"/>
    <property type="match status" value="1"/>
</dbReference>
<evidence type="ECO:0000256" key="6">
    <source>
        <dbReference type="SAM" id="SignalP"/>
    </source>
</evidence>
<feature type="domain" description="Polypeptide-transport-associated ShlB-type" evidence="9">
    <location>
        <begin position="115"/>
        <end position="187"/>
    </location>
</feature>
<evidence type="ECO:0000256" key="2">
    <source>
        <dbReference type="ARBA" id="ARBA00022692"/>
    </source>
</evidence>
<feature type="domain" description="Bacterial surface antigen (D15)" evidence="7">
    <location>
        <begin position="293"/>
        <end position="607"/>
    </location>
</feature>
<evidence type="ECO:0000256" key="4">
    <source>
        <dbReference type="ARBA" id="ARBA00023136"/>
    </source>
</evidence>
<dbReference type="InterPro" id="IPR013686">
    <property type="entry name" value="Polypept-transport_assoc_ShlB"/>
</dbReference>
<dbReference type="Pfam" id="PF07244">
    <property type="entry name" value="POTRA"/>
    <property type="match status" value="1"/>
</dbReference>
<feature type="chain" id="PRO_5047136776" evidence="6">
    <location>
        <begin position="25"/>
        <end position="607"/>
    </location>
</feature>
<dbReference type="Gene3D" id="3.10.20.310">
    <property type="entry name" value="membrane protein fhac"/>
    <property type="match status" value="3"/>
</dbReference>
<dbReference type="InterPro" id="IPR010827">
    <property type="entry name" value="BamA/TamA_POTRA"/>
</dbReference>
<dbReference type="Gene3D" id="2.40.160.50">
    <property type="entry name" value="membrane protein fhac: a member of the omp85/tpsb transporter family"/>
    <property type="match status" value="1"/>
</dbReference>
<dbReference type="Proteomes" id="UP001526426">
    <property type="component" value="Unassembled WGS sequence"/>
</dbReference>
<keyword evidence="5" id="KW-0998">Cell outer membrane</keyword>
<dbReference type="EMBL" id="JAIHOM010000003">
    <property type="protein sequence ID" value="MCW6034825.1"/>
    <property type="molecule type" value="Genomic_DNA"/>
</dbReference>
<comment type="subcellular location">
    <subcellularLocation>
        <location evidence="1">Membrane</location>
    </subcellularLocation>
</comment>
<dbReference type="Pfam" id="PF08479">
    <property type="entry name" value="POTRA_2"/>
    <property type="match status" value="1"/>
</dbReference>
<gene>
    <name evidence="10" type="ORF">K4A83_00840</name>
</gene>
<dbReference type="PANTHER" id="PTHR12815:SF47">
    <property type="entry name" value="TRANSLOCATION AND ASSEMBLY MODULE SUBUNIT TAMA"/>
    <property type="match status" value="1"/>
</dbReference>
<keyword evidence="11" id="KW-1185">Reference proteome</keyword>
<keyword evidence="3 6" id="KW-0732">Signal</keyword>
<dbReference type="InterPro" id="IPR039910">
    <property type="entry name" value="D15-like"/>
</dbReference>
<feature type="signal peptide" evidence="6">
    <location>
        <begin position="1"/>
        <end position="24"/>
    </location>
</feature>
<evidence type="ECO:0000259" key="9">
    <source>
        <dbReference type="Pfam" id="PF08479"/>
    </source>
</evidence>
<name>A0ABT3L1B7_9CYAN</name>
<feature type="domain" description="POTRA" evidence="8">
    <location>
        <begin position="207"/>
        <end position="265"/>
    </location>
</feature>
<evidence type="ECO:0000256" key="1">
    <source>
        <dbReference type="ARBA" id="ARBA00004370"/>
    </source>
</evidence>
<organism evidence="10 11">
    <name type="scientific">Spirulina subsalsa FACHB-351</name>
    <dbReference type="NCBI Taxonomy" id="234711"/>
    <lineage>
        <taxon>Bacteria</taxon>
        <taxon>Bacillati</taxon>
        <taxon>Cyanobacteriota</taxon>
        <taxon>Cyanophyceae</taxon>
        <taxon>Spirulinales</taxon>
        <taxon>Spirulinaceae</taxon>
        <taxon>Spirulina</taxon>
    </lineage>
</organism>
<evidence type="ECO:0000313" key="11">
    <source>
        <dbReference type="Proteomes" id="UP001526426"/>
    </source>
</evidence>
<dbReference type="Pfam" id="PF01103">
    <property type="entry name" value="Omp85"/>
    <property type="match status" value="1"/>
</dbReference>
<keyword evidence="4" id="KW-0472">Membrane</keyword>
<evidence type="ECO:0000256" key="3">
    <source>
        <dbReference type="ARBA" id="ARBA00022729"/>
    </source>
</evidence>
<evidence type="ECO:0000259" key="7">
    <source>
        <dbReference type="Pfam" id="PF01103"/>
    </source>
</evidence>
<dbReference type="RefSeq" id="WP_265262479.1">
    <property type="nucleotide sequence ID" value="NZ_JAIHOM010000003.1"/>
</dbReference>
<protein>
    <submittedName>
        <fullName evidence="10">BamA/TamA family outer membrane protein</fullName>
    </submittedName>
</protein>
<keyword evidence="2" id="KW-0812">Transmembrane</keyword>
<accession>A0ABT3L1B7</accession>
<reference evidence="10 11" key="1">
    <citation type="submission" date="2021-08" db="EMBL/GenBank/DDBJ databases">
        <title>Draft genome sequence of Spirulina subsalsa with high tolerance to salinity and hype-accumulation of phycocyanin.</title>
        <authorList>
            <person name="Pei H."/>
            <person name="Jiang L."/>
        </authorList>
    </citation>
    <scope>NUCLEOTIDE SEQUENCE [LARGE SCALE GENOMIC DNA]</scope>
    <source>
        <strain evidence="10 11">FACHB-351</strain>
    </source>
</reference>
<dbReference type="InterPro" id="IPR000184">
    <property type="entry name" value="Bac_surfAg_D15"/>
</dbReference>
<evidence type="ECO:0000259" key="8">
    <source>
        <dbReference type="Pfam" id="PF07244"/>
    </source>
</evidence>
<comment type="caution">
    <text evidence="10">The sequence shown here is derived from an EMBL/GenBank/DDBJ whole genome shotgun (WGS) entry which is preliminary data.</text>
</comment>
<proteinExistence type="predicted"/>
<sequence>MRYSLIALSTLTLFNIGIVGSVSAQTTPASAPSLMASNDLAVLTTDVKVVGVDAQLTNIALQTVRTRMGGNTSATQLQGDIQALLSTGLFSSARYGTRESSNGIDVVFEVQPVIVRSLVLNNAQVLPQSVVNEAFSTQLGQPISPALIDQGIANLQKWYEENGYAIAQVADVRSVGDGVLNVDVAEGVIRSVQVRFIDDMGQVTTGRTNDQFVKQQLALQPGRVFTTEQARQDLTQLYRLGLFKTANIDLAGDARQLDVIYELSEQSTRGVNAGGGYSESSGLFGTVSYNDRNIGGIGQNLDLMVQLGQRDLQFDATFGSPYRLSDPNVPGYSINAFRNRTISNSFGENVALPNGDRPREGRLGGGVTFTKPIDDWNANVGINFNQVTIRDSSGNLAPTDQFGNALSVSDRGMDDLVTLRAGLSQDRRDNPINPTSGTILGFSSEQSLPVGNGSILMNRLQANFSNYTPVSLFGGENPEVLAFNVQAGTTIGDLPPYEAFRLGGTNSVRGYNTGELGGGRSFVLASAEYRIPLGTLPATGVVFADFGSDLGSTSPTVGANGATTNRGVGFGYGAGLRVNSPVGILRADFGLNDQGESRFHFGVGHRF</sequence>
<evidence type="ECO:0000313" key="10">
    <source>
        <dbReference type="EMBL" id="MCW6034825.1"/>
    </source>
</evidence>
<evidence type="ECO:0000256" key="5">
    <source>
        <dbReference type="ARBA" id="ARBA00023237"/>
    </source>
</evidence>